<dbReference type="InterPro" id="IPR057242">
    <property type="entry name" value="PCFS4-like"/>
</dbReference>
<dbReference type="Pfam" id="PF23228">
    <property type="entry name" value="zf_PCFS4"/>
    <property type="match status" value="1"/>
</dbReference>
<evidence type="ECO:0000313" key="6">
    <source>
        <dbReference type="Proteomes" id="UP000008810"/>
    </source>
</evidence>
<sequence length="1029" mass="111470">MRASMEAAPSSSSAARRSAAPDPAAANKKQRLAQAPRDPRSYATNGAAAAASAEQQVQVDELVAQYRTALGELTFNSKPIITNLTIIAGENLHAAKPIAALICANILEVPSEQKLPSLYLLDSIVKNIGKDYIKHFSARLPEVFCKAYRQVDPPVHTSMRHLFGTWKGVFSQASLQMIEKELGFQSPANGSSGAASSKPDSQSQRPSHSIHVNPKYLEARQQLQQPNKGLLGAGAKTSVMSDASDDIERVNRVAIDKGAGRRLDVVNSRPRAQRDPFSNPIHEKPDRDVRALGFSNISQQPVVGAGQFRSKSKGQDGPVGPYYTGGLSSSEEQFDRRNNLYANRDARPSGSVRLDNALLPTPVSNSDRIIKPSSNKSWKNSEEEEYMWDDVRSQGADYGGASSARKGERMVDDGSIIGFQGAKWADPGDQLDPDFHKPDIIPRFGHATGQDRRIAAYMDPEEYIHGKREVEPRIDREMWPEGQKFLEPRSSLWLSQEKMHPDVGRDPRISRFSNQSASITSSPPIGLSGAYAGRSSLESATSGPTTFGEQKHKYWQSSSPPVHSASPTASFARQGSPSPAEHDIYTSRSFLPLGQNLQEEHNQRAHALSQNAAHSQGRPSMKATVSQASQQTQKHPSVQPKPHLKPSDQLQTHLPHENSSSLFRSSVHLPLSSGMGHHQPEVSSPSDSTHVNSDQMSASNLLAGLIKSGFKPKPNDHASLRAQPPLPSAPHQHGSTSLPVASASENATSKPHALNSVRPPLPPGPPPTQNAEKAAPLSSLLSSLVAKGLISSPSTNLSAAVPQKPSKSSLSASDVNATPPLLPISQPSVDKDAPTKTLLPQHVEIKMADLIGLEFKPEVLRKYHAHVVNGLFDDQSHQCKTCGLRFSLEEELSAHTVGCGSGLSETRNTGIAPERWYPSKNNWIDGSHEAENIFLDSDVDASDSESGPAEVCEFMVPADESQIICLLCGEQFDDIYSIDRGDWMYKDAVYFDYSKVEGSCGGSVESKGSAPIVHARCMPRIANDGMDVD</sequence>
<dbReference type="PANTHER" id="PTHR15921">
    <property type="entry name" value="PRE-MRNA CLEAVAGE COMPLEX II"/>
    <property type="match status" value="1"/>
</dbReference>
<dbReference type="PANTHER" id="PTHR15921:SF3">
    <property type="entry name" value="PRE-MRNA CLEAVAGE COMPLEX 2 PROTEIN PCF11"/>
    <property type="match status" value="1"/>
</dbReference>
<dbReference type="EnsemblPlants" id="KQJ91572">
    <property type="protein sequence ID" value="KQJ91572"/>
    <property type="gene ID" value="BRADI_4g38387v3"/>
</dbReference>
<feature type="region of interest" description="Disordered" evidence="2">
    <location>
        <begin position="1"/>
        <end position="47"/>
    </location>
</feature>
<dbReference type="GO" id="GO:0005737">
    <property type="term" value="C:cytoplasm"/>
    <property type="evidence" value="ECO:0000318"/>
    <property type="project" value="GO_Central"/>
</dbReference>
<feature type="compositionally biased region" description="Low complexity" evidence="2">
    <location>
        <begin position="1"/>
        <end position="26"/>
    </location>
</feature>
<feature type="region of interest" description="Disordered" evidence="2">
    <location>
        <begin position="186"/>
        <end position="209"/>
    </location>
</feature>
<gene>
    <name evidence="4" type="ORF">BRADI_4g38387v3</name>
</gene>
<feature type="region of interest" description="Disordered" evidence="2">
    <location>
        <begin position="600"/>
        <end position="654"/>
    </location>
</feature>
<feature type="region of interest" description="Disordered" evidence="2">
    <location>
        <begin position="668"/>
        <end position="693"/>
    </location>
</feature>
<dbReference type="GO" id="GO:0000993">
    <property type="term" value="F:RNA polymerase II complex binding"/>
    <property type="evidence" value="ECO:0000318"/>
    <property type="project" value="GO_Central"/>
</dbReference>
<dbReference type="GO" id="GO:0003729">
    <property type="term" value="F:mRNA binding"/>
    <property type="evidence" value="ECO:0000318"/>
    <property type="project" value="GO_Central"/>
</dbReference>
<evidence type="ECO:0000313" key="5">
    <source>
        <dbReference type="EnsemblPlants" id="KQJ91571"/>
    </source>
</evidence>
<feature type="compositionally biased region" description="Polar residues" evidence="2">
    <location>
        <begin position="805"/>
        <end position="816"/>
    </location>
</feature>
<feature type="compositionally biased region" description="Polar residues" evidence="2">
    <location>
        <begin position="511"/>
        <end position="523"/>
    </location>
</feature>
<dbReference type="PROSITE" id="PS51391">
    <property type="entry name" value="CID"/>
    <property type="match status" value="1"/>
</dbReference>
<feature type="compositionally biased region" description="Polar residues" evidence="2">
    <location>
        <begin position="608"/>
        <end position="636"/>
    </location>
</feature>
<dbReference type="OrthoDB" id="2129491at2759"/>
<dbReference type="EMBL" id="CM000883">
    <property type="protein sequence ID" value="KQJ91571.1"/>
    <property type="molecule type" value="Genomic_DNA"/>
</dbReference>
<feature type="compositionally biased region" description="Basic and acidic residues" evidence="2">
    <location>
        <begin position="500"/>
        <end position="509"/>
    </location>
</feature>
<dbReference type="GO" id="GO:0005849">
    <property type="term" value="C:mRNA cleavage factor complex"/>
    <property type="evidence" value="ECO:0000318"/>
    <property type="project" value="GO_Central"/>
</dbReference>
<reference evidence="4 5" key="1">
    <citation type="journal article" date="2010" name="Nature">
        <title>Genome sequencing and analysis of the model grass Brachypodium distachyon.</title>
        <authorList>
            <consortium name="International Brachypodium Initiative"/>
        </authorList>
    </citation>
    <scope>NUCLEOTIDE SEQUENCE [LARGE SCALE GENOMIC DNA]</scope>
    <source>
        <strain evidence="4 5">Bd21</strain>
    </source>
</reference>
<dbReference type="FunFam" id="1.25.40.90:FF:000023">
    <property type="entry name" value="polyadenylation and cleavage factor homolog 4"/>
    <property type="match status" value="1"/>
</dbReference>
<feature type="region of interest" description="Disordered" evidence="2">
    <location>
        <begin position="305"/>
        <end position="382"/>
    </location>
</feature>
<feature type="region of interest" description="Disordered" evidence="2">
    <location>
        <begin position="707"/>
        <end position="775"/>
    </location>
</feature>
<dbReference type="STRING" id="15368.A0A0Q3HTD1"/>
<feature type="compositionally biased region" description="Polar residues" evidence="2">
    <location>
        <begin position="555"/>
        <end position="577"/>
    </location>
</feature>
<dbReference type="Gramene" id="KQJ91571">
    <property type="protein sequence ID" value="KQJ91571"/>
    <property type="gene ID" value="BRADI_4g38387v3"/>
</dbReference>
<dbReference type="GO" id="GO:0006369">
    <property type="term" value="P:termination of RNA polymerase II transcription"/>
    <property type="evidence" value="ECO:0000318"/>
    <property type="project" value="GO_Central"/>
</dbReference>
<dbReference type="InterPro" id="IPR008942">
    <property type="entry name" value="ENTH_VHS"/>
</dbReference>
<evidence type="ECO:0000259" key="3">
    <source>
        <dbReference type="PROSITE" id="PS51391"/>
    </source>
</evidence>
<dbReference type="Gramene" id="KQJ91572">
    <property type="protein sequence ID" value="KQJ91572"/>
    <property type="gene ID" value="BRADI_4g38387v3"/>
</dbReference>
<dbReference type="InParanoid" id="A0A0Q3HTD1"/>
<evidence type="ECO:0000313" key="4">
    <source>
        <dbReference type="EMBL" id="KQJ91571.1"/>
    </source>
</evidence>
<accession>A0A0Q3HTD1</accession>
<feature type="domain" description="CID" evidence="3">
    <location>
        <begin position="58"/>
        <end position="186"/>
    </location>
</feature>
<feature type="region of interest" description="Disordered" evidence="2">
    <location>
        <begin position="500"/>
        <end position="584"/>
    </location>
</feature>
<feature type="region of interest" description="Disordered" evidence="2">
    <location>
        <begin position="794"/>
        <end position="833"/>
    </location>
</feature>
<dbReference type="InterPro" id="IPR047415">
    <property type="entry name" value="Pcf11_CID"/>
</dbReference>
<proteinExistence type="predicted"/>
<evidence type="ECO:0000256" key="1">
    <source>
        <dbReference type="ARBA" id="ARBA00022664"/>
    </source>
</evidence>
<dbReference type="SUPFAM" id="SSF48464">
    <property type="entry name" value="ENTH/VHS domain"/>
    <property type="match status" value="1"/>
</dbReference>
<dbReference type="GO" id="GO:0031124">
    <property type="term" value="P:mRNA 3'-end processing"/>
    <property type="evidence" value="ECO:0007669"/>
    <property type="project" value="InterPro"/>
</dbReference>
<dbReference type="Pfam" id="PF04818">
    <property type="entry name" value="CID"/>
    <property type="match status" value="1"/>
</dbReference>
<feature type="compositionally biased region" description="Polar residues" evidence="2">
    <location>
        <begin position="733"/>
        <end position="749"/>
    </location>
</feature>
<dbReference type="EnsemblPlants" id="KQJ91571">
    <property type="protein sequence ID" value="KQJ91571"/>
    <property type="gene ID" value="BRADI_4g38387v3"/>
</dbReference>
<reference evidence="4" key="2">
    <citation type="submission" date="2017-06" db="EMBL/GenBank/DDBJ databases">
        <title>WGS assembly of Brachypodium distachyon.</title>
        <authorList>
            <consortium name="The International Brachypodium Initiative"/>
            <person name="Lucas S."/>
            <person name="Harmon-Smith M."/>
            <person name="Lail K."/>
            <person name="Tice H."/>
            <person name="Grimwood J."/>
            <person name="Bruce D."/>
            <person name="Barry K."/>
            <person name="Shu S."/>
            <person name="Lindquist E."/>
            <person name="Wang M."/>
            <person name="Pitluck S."/>
            <person name="Vogel J.P."/>
            <person name="Garvin D.F."/>
            <person name="Mockler T.C."/>
            <person name="Schmutz J."/>
            <person name="Rokhsar D."/>
            <person name="Bevan M.W."/>
        </authorList>
    </citation>
    <scope>NUCLEOTIDE SEQUENCE</scope>
    <source>
        <strain evidence="4">Bd21</strain>
    </source>
</reference>
<protein>
    <recommendedName>
        <fullName evidence="3">CID domain-containing protein</fullName>
    </recommendedName>
</protein>
<feature type="compositionally biased region" description="Polar residues" evidence="2">
    <location>
        <begin position="536"/>
        <end position="548"/>
    </location>
</feature>
<keyword evidence="6" id="KW-1185">Reference proteome</keyword>
<keyword evidence="1" id="KW-0507">mRNA processing</keyword>
<dbReference type="InterPro" id="IPR045154">
    <property type="entry name" value="PCF11-like"/>
</dbReference>
<name>A0A0Q3HTD1_BRADI</name>
<feature type="compositionally biased region" description="Pro residues" evidence="2">
    <location>
        <begin position="759"/>
        <end position="768"/>
    </location>
</feature>
<dbReference type="ExpressionAtlas" id="A0A0Q3HTD1">
    <property type="expression patterns" value="baseline"/>
</dbReference>
<organism evidence="4">
    <name type="scientific">Brachypodium distachyon</name>
    <name type="common">Purple false brome</name>
    <name type="synonym">Trachynia distachya</name>
    <dbReference type="NCBI Taxonomy" id="15368"/>
    <lineage>
        <taxon>Eukaryota</taxon>
        <taxon>Viridiplantae</taxon>
        <taxon>Streptophyta</taxon>
        <taxon>Embryophyta</taxon>
        <taxon>Tracheophyta</taxon>
        <taxon>Spermatophyta</taxon>
        <taxon>Magnoliopsida</taxon>
        <taxon>Liliopsida</taxon>
        <taxon>Poales</taxon>
        <taxon>Poaceae</taxon>
        <taxon>BOP clade</taxon>
        <taxon>Pooideae</taxon>
        <taxon>Stipodae</taxon>
        <taxon>Brachypodieae</taxon>
        <taxon>Brachypodium</taxon>
    </lineage>
</organism>
<feature type="compositionally biased region" description="Polar residues" evidence="2">
    <location>
        <begin position="198"/>
        <end position="207"/>
    </location>
</feature>
<dbReference type="SMART" id="SM00582">
    <property type="entry name" value="RPR"/>
    <property type="match status" value="1"/>
</dbReference>
<dbReference type="CDD" id="cd16982">
    <property type="entry name" value="CID_Pcf11"/>
    <property type="match status" value="1"/>
</dbReference>
<dbReference type="AlphaFoldDB" id="A0A0Q3HTD1"/>
<dbReference type="EMBL" id="CM000883">
    <property type="protein sequence ID" value="KQJ91572.1"/>
    <property type="molecule type" value="Genomic_DNA"/>
</dbReference>
<dbReference type="Proteomes" id="UP000008810">
    <property type="component" value="Chromosome 4"/>
</dbReference>
<feature type="compositionally biased region" description="Polar residues" evidence="2">
    <location>
        <begin position="681"/>
        <end position="693"/>
    </location>
</feature>
<dbReference type="InterPro" id="IPR006569">
    <property type="entry name" value="CID_dom"/>
</dbReference>
<dbReference type="Gene3D" id="1.25.40.90">
    <property type="match status" value="1"/>
</dbReference>
<dbReference type="FunCoup" id="A0A0Q3HTD1">
    <property type="interactions" value="1012"/>
</dbReference>
<evidence type="ECO:0000256" key="2">
    <source>
        <dbReference type="SAM" id="MobiDB-lite"/>
    </source>
</evidence>
<reference evidence="5" key="3">
    <citation type="submission" date="2018-08" db="UniProtKB">
        <authorList>
            <consortium name="EnsemblPlants"/>
        </authorList>
    </citation>
    <scope>IDENTIFICATION</scope>
    <source>
        <strain evidence="5">cv. Bd21</strain>
    </source>
</reference>